<organism evidence="18 20">
    <name type="scientific">Candidatus Chlorohelix allophototropha</name>
    <dbReference type="NCBI Taxonomy" id="3003348"/>
    <lineage>
        <taxon>Bacteria</taxon>
        <taxon>Bacillati</taxon>
        <taxon>Chloroflexota</taxon>
        <taxon>Chloroflexia</taxon>
        <taxon>Candidatus Chloroheliales</taxon>
        <taxon>Candidatus Chloroheliaceae</taxon>
        <taxon>Candidatus Chlorohelix</taxon>
    </lineage>
</organism>
<keyword evidence="8" id="KW-0067">ATP-binding</keyword>
<dbReference type="NCBIfam" id="TIGR00229">
    <property type="entry name" value="sensory_box"/>
    <property type="match status" value="2"/>
</dbReference>
<evidence type="ECO:0000256" key="7">
    <source>
        <dbReference type="ARBA" id="ARBA00022777"/>
    </source>
</evidence>
<dbReference type="InterPro" id="IPR036890">
    <property type="entry name" value="HATPase_C_sf"/>
</dbReference>
<dbReference type="PRINTS" id="PR00344">
    <property type="entry name" value="BCTRLSENSOR"/>
</dbReference>
<evidence type="ECO:0000256" key="4">
    <source>
        <dbReference type="ARBA" id="ARBA00022553"/>
    </source>
</evidence>
<feature type="domain" description="Response regulatory" evidence="15">
    <location>
        <begin position="678"/>
        <end position="798"/>
    </location>
</feature>
<feature type="domain" description="PAC" evidence="17">
    <location>
        <begin position="246"/>
        <end position="299"/>
    </location>
</feature>
<dbReference type="SUPFAM" id="SSF47384">
    <property type="entry name" value="Homodimeric domain of signal transducing histidine kinase"/>
    <property type="match status" value="1"/>
</dbReference>
<dbReference type="Pfam" id="PF02518">
    <property type="entry name" value="HATPase_c"/>
    <property type="match status" value="1"/>
</dbReference>
<dbReference type="InterPro" id="IPR036097">
    <property type="entry name" value="HisK_dim/P_sf"/>
</dbReference>
<dbReference type="InterPro" id="IPR004358">
    <property type="entry name" value="Sig_transdc_His_kin-like_C"/>
</dbReference>
<dbReference type="PROSITE" id="PS50113">
    <property type="entry name" value="PAC"/>
    <property type="match status" value="2"/>
</dbReference>
<dbReference type="Pfam" id="PF08447">
    <property type="entry name" value="PAS_3"/>
    <property type="match status" value="1"/>
</dbReference>
<dbReference type="SMART" id="SM00065">
    <property type="entry name" value="GAF"/>
    <property type="match status" value="1"/>
</dbReference>
<dbReference type="PANTHER" id="PTHR45339:SF5">
    <property type="entry name" value="HISTIDINE KINASE"/>
    <property type="match status" value="1"/>
</dbReference>
<dbReference type="PROSITE" id="PS50112">
    <property type="entry name" value="PAS"/>
    <property type="match status" value="2"/>
</dbReference>
<dbReference type="SMART" id="SM00086">
    <property type="entry name" value="PAC"/>
    <property type="match status" value="2"/>
</dbReference>
<dbReference type="SUPFAM" id="SSF55874">
    <property type="entry name" value="ATPase domain of HSP90 chaperone/DNA topoisomerase II/histidine kinase"/>
    <property type="match status" value="1"/>
</dbReference>
<gene>
    <name evidence="18" type="ORF">HXX08_01050</name>
    <name evidence="19" type="ORF">OZ401_002130</name>
</gene>
<dbReference type="Gene3D" id="1.10.287.130">
    <property type="match status" value="1"/>
</dbReference>
<comment type="similarity">
    <text evidence="2">In the N-terminal section; belongs to the phytochrome family.</text>
</comment>
<dbReference type="InterPro" id="IPR001789">
    <property type="entry name" value="Sig_transdc_resp-reg_receiver"/>
</dbReference>
<dbReference type="InterPro" id="IPR029016">
    <property type="entry name" value="GAF-like_dom_sf"/>
</dbReference>
<dbReference type="CDD" id="cd00130">
    <property type="entry name" value="PAS"/>
    <property type="match status" value="2"/>
</dbReference>
<evidence type="ECO:0000259" key="15">
    <source>
        <dbReference type="PROSITE" id="PS50110"/>
    </source>
</evidence>
<dbReference type="InterPro" id="IPR035965">
    <property type="entry name" value="PAS-like_dom_sf"/>
</dbReference>
<dbReference type="Proteomes" id="UP001431572">
    <property type="component" value="Chromosome 1"/>
</dbReference>
<feature type="modified residue" description="4-aspartylphosphate" evidence="13">
    <location>
        <position position="877"/>
    </location>
</feature>
<reference evidence="18 20" key="1">
    <citation type="submission" date="2020-06" db="EMBL/GenBank/DDBJ databases">
        <title>Anoxygenic phototrophic Chloroflexota member uses a Type I reaction center.</title>
        <authorList>
            <person name="Tsuji J.M."/>
            <person name="Shaw N.A."/>
            <person name="Nagashima S."/>
            <person name="Venkiteswaran J."/>
            <person name="Schiff S.L."/>
            <person name="Hanada S."/>
            <person name="Tank M."/>
            <person name="Neufeld J.D."/>
        </authorList>
    </citation>
    <scope>NUCLEOTIDE SEQUENCE [LARGE SCALE GENOMIC DNA]</scope>
    <source>
        <strain evidence="18">L227-S17</strain>
    </source>
</reference>
<dbReference type="Proteomes" id="UP000521676">
    <property type="component" value="Unassembled WGS sequence"/>
</dbReference>
<dbReference type="SUPFAM" id="SSF55785">
    <property type="entry name" value="PYP-like sensor domain (PAS domain)"/>
    <property type="match status" value="2"/>
</dbReference>
<evidence type="ECO:0000256" key="13">
    <source>
        <dbReference type="PROSITE-ProRule" id="PRU00169"/>
    </source>
</evidence>
<feature type="domain" description="PAS" evidence="16">
    <location>
        <begin position="300"/>
        <end position="368"/>
    </location>
</feature>
<dbReference type="Gene3D" id="3.30.450.40">
    <property type="match status" value="1"/>
</dbReference>
<evidence type="ECO:0000256" key="12">
    <source>
        <dbReference type="ARBA" id="ARBA00074306"/>
    </source>
</evidence>
<keyword evidence="21" id="KW-1185">Reference proteome</keyword>
<dbReference type="CDD" id="cd00082">
    <property type="entry name" value="HisKA"/>
    <property type="match status" value="1"/>
</dbReference>
<dbReference type="PROSITE" id="PS50109">
    <property type="entry name" value="HIS_KIN"/>
    <property type="match status" value="1"/>
</dbReference>
<dbReference type="SMART" id="SM00448">
    <property type="entry name" value="REC"/>
    <property type="match status" value="2"/>
</dbReference>
<dbReference type="EMBL" id="CP128399">
    <property type="protein sequence ID" value="WJW66334.1"/>
    <property type="molecule type" value="Genomic_DNA"/>
</dbReference>
<dbReference type="InterPro" id="IPR003594">
    <property type="entry name" value="HATPase_dom"/>
</dbReference>
<dbReference type="CDD" id="cd17546">
    <property type="entry name" value="REC_hyHK_CKI1_RcsC-like"/>
    <property type="match status" value="1"/>
</dbReference>
<dbReference type="InterPro" id="IPR011006">
    <property type="entry name" value="CheY-like_superfamily"/>
</dbReference>
<keyword evidence="7" id="KW-0418">Kinase</keyword>
<proteinExistence type="inferred from homology"/>
<dbReference type="Pfam" id="PF00512">
    <property type="entry name" value="HisKA"/>
    <property type="match status" value="1"/>
</dbReference>
<feature type="modified residue" description="4-aspartylphosphate" evidence="13">
    <location>
        <position position="731"/>
    </location>
</feature>
<dbReference type="GO" id="GO:0005524">
    <property type="term" value="F:ATP binding"/>
    <property type="evidence" value="ECO:0007669"/>
    <property type="project" value="UniProtKB-KW"/>
</dbReference>
<dbReference type="EC" id="2.7.13.3" evidence="3"/>
<feature type="domain" description="Response regulatory" evidence="15">
    <location>
        <begin position="828"/>
        <end position="946"/>
    </location>
</feature>
<evidence type="ECO:0000256" key="5">
    <source>
        <dbReference type="ARBA" id="ARBA00022679"/>
    </source>
</evidence>
<dbReference type="SMART" id="SM00387">
    <property type="entry name" value="HATPase_c"/>
    <property type="match status" value="1"/>
</dbReference>
<evidence type="ECO:0000313" key="20">
    <source>
        <dbReference type="Proteomes" id="UP000521676"/>
    </source>
</evidence>
<name>A0A8T7LU86_9CHLR</name>
<evidence type="ECO:0000259" key="14">
    <source>
        <dbReference type="PROSITE" id="PS50109"/>
    </source>
</evidence>
<evidence type="ECO:0000259" key="17">
    <source>
        <dbReference type="PROSITE" id="PS50113"/>
    </source>
</evidence>
<dbReference type="SMART" id="SM00091">
    <property type="entry name" value="PAS"/>
    <property type="match status" value="2"/>
</dbReference>
<feature type="domain" description="PAC" evidence="17">
    <location>
        <begin position="372"/>
        <end position="423"/>
    </location>
</feature>
<dbReference type="Gene3D" id="3.30.565.10">
    <property type="entry name" value="Histidine kinase-like ATPase, C-terminal domain"/>
    <property type="match status" value="1"/>
</dbReference>
<dbReference type="GO" id="GO:0000155">
    <property type="term" value="F:phosphorelay sensor kinase activity"/>
    <property type="evidence" value="ECO:0007669"/>
    <property type="project" value="InterPro"/>
</dbReference>
<dbReference type="FunFam" id="1.10.287.130:FF:000002">
    <property type="entry name" value="Two-component osmosensing histidine kinase"/>
    <property type="match status" value="1"/>
</dbReference>
<evidence type="ECO:0000256" key="9">
    <source>
        <dbReference type="ARBA" id="ARBA00023012"/>
    </source>
</evidence>
<keyword evidence="4 13" id="KW-0597">Phosphoprotein</keyword>
<dbReference type="RefSeq" id="WP_341468218.1">
    <property type="nucleotide sequence ID" value="NZ_CP128399.1"/>
</dbReference>
<evidence type="ECO:0000256" key="3">
    <source>
        <dbReference type="ARBA" id="ARBA00012438"/>
    </source>
</evidence>
<comment type="catalytic activity">
    <reaction evidence="1">
        <text>ATP + protein L-histidine = ADP + protein N-phospho-L-histidine.</text>
        <dbReference type="EC" id="2.7.13.3"/>
    </reaction>
</comment>
<comment type="subunit">
    <text evidence="10">At low DSF concentrations, interacts with RpfF.</text>
</comment>
<evidence type="ECO:0000256" key="11">
    <source>
        <dbReference type="ARBA" id="ARBA00068150"/>
    </source>
</evidence>
<keyword evidence="5" id="KW-0808">Transferase</keyword>
<evidence type="ECO:0000256" key="2">
    <source>
        <dbReference type="ARBA" id="ARBA00006402"/>
    </source>
</evidence>
<evidence type="ECO:0000256" key="6">
    <source>
        <dbReference type="ARBA" id="ARBA00022741"/>
    </source>
</evidence>
<evidence type="ECO:0000313" key="21">
    <source>
        <dbReference type="Proteomes" id="UP001431572"/>
    </source>
</evidence>
<dbReference type="InterPro" id="IPR000014">
    <property type="entry name" value="PAS"/>
</dbReference>
<evidence type="ECO:0000313" key="18">
    <source>
        <dbReference type="EMBL" id="NWJ44443.1"/>
    </source>
</evidence>
<evidence type="ECO:0000256" key="10">
    <source>
        <dbReference type="ARBA" id="ARBA00064003"/>
    </source>
</evidence>
<dbReference type="SUPFAM" id="SSF55781">
    <property type="entry name" value="GAF domain-like"/>
    <property type="match status" value="1"/>
</dbReference>
<feature type="domain" description="PAS" evidence="16">
    <location>
        <begin position="167"/>
        <end position="241"/>
    </location>
</feature>
<dbReference type="InterPro" id="IPR000700">
    <property type="entry name" value="PAS-assoc_C"/>
</dbReference>
<evidence type="ECO:0000259" key="16">
    <source>
        <dbReference type="PROSITE" id="PS50112"/>
    </source>
</evidence>
<dbReference type="Pfam" id="PF00072">
    <property type="entry name" value="Response_reg"/>
    <property type="match status" value="2"/>
</dbReference>
<dbReference type="Pfam" id="PF01590">
    <property type="entry name" value="GAF"/>
    <property type="match status" value="1"/>
</dbReference>
<dbReference type="PROSITE" id="PS50110">
    <property type="entry name" value="RESPONSE_REGULATORY"/>
    <property type="match status" value="2"/>
</dbReference>
<accession>A0A8T7LU86</accession>
<evidence type="ECO:0000256" key="8">
    <source>
        <dbReference type="ARBA" id="ARBA00022840"/>
    </source>
</evidence>
<evidence type="ECO:0000256" key="1">
    <source>
        <dbReference type="ARBA" id="ARBA00000085"/>
    </source>
</evidence>
<protein>
    <recommendedName>
        <fullName evidence="12">Circadian input-output histidine kinase CikA</fullName>
        <ecNumber evidence="3">2.7.13.3</ecNumber>
    </recommendedName>
    <alternativeName>
        <fullName evidence="11">Sensory/regulatory protein RpfC</fullName>
    </alternativeName>
</protein>
<dbReference type="SUPFAM" id="SSF52172">
    <property type="entry name" value="CheY-like"/>
    <property type="match status" value="2"/>
</dbReference>
<sequence length="953" mass="107489">MKSLRALNLLDTNSEERFDRIVRLATRIFNVPVALVSLVDENRQWFKACIGLDVRETPRTVSFCAHAILSDTIFVVEDALEDPRFFDNPLVIGEPHINFYAGYPLTSTAGYKMGTLCLIDTVPRKFGDTDRESLRDLALLAQNELNQNDLTVLLAQKIQSQQELLESQRFVESITHTIPYLLYVYDTVKDRNLYVNSGIESLLGYTKQQIAEIGEGVLSKLIYPEDYHLLHAALNTLQESDPGKIVEIEYRMLHANGELHWFSDRVIAFKRDAAGKLTQTLGVSQDVTERKNIELELRTQRDFALKVMNTMGQGLTVADQDGKFEYVNPAYAAILGYKSSQLIGKSPFDFVFEEDIPYMEQIWELRKAGKTFTYEIRLRHSSGIYTYALITGSPRWSDGKVIGSVAVVTDMTERRQIEQALRAARDEALETSRLKSEFLATVSHEIRTPMNGIIGMSELLVDTGLDEEQLEFATVIKDSANSLMSIINDILDFSKIEADKLIFDEEPVEITSVVESAADLLAAKAVEKGLSLLTYIALDIPRRISGDAGRLRQILLNLLSNAIKFSDKGEVVVQVVCIEETKDNCILKFYVRDNGIGIPQNTRDLIFQPFRQADNSTTRQYGGTGLGLAITRRLVEKMNGEIGVESEEGKGTTFWFRIPFKVLEGATILESSLLRGRELVLVSSSQNVRDIIYRYLEPIKLEIKRLSNGKAALEYFNSRLADEQVDFCLIDNNLDDMSGLELAKTIKTNHDLKTKHLILLSDYESRLDGRKELREYFSVDLNRPFKQLPLIDTLEELVRKSRNQGKSLPKTAIRSKISFTKELKAGRMILVVEDILANQKLAANQIERLGYAAHIAANGEEALAALERFNYGMILMDCLMPVMDGFETTRMIRAKEKISGKHIPIIAMTANVMSETREACIVAGMDDYIAKPVTLQQLEKHLSEWLPPIPSAD</sequence>
<dbReference type="CDD" id="cd16922">
    <property type="entry name" value="HATPase_EvgS-ArcB-TorS-like"/>
    <property type="match status" value="1"/>
</dbReference>
<dbReference type="InterPro" id="IPR001610">
    <property type="entry name" value="PAC"/>
</dbReference>
<dbReference type="Gene3D" id="3.30.450.20">
    <property type="entry name" value="PAS domain"/>
    <property type="match status" value="2"/>
</dbReference>
<dbReference type="FunFam" id="3.30.565.10:FF:000010">
    <property type="entry name" value="Sensor histidine kinase RcsC"/>
    <property type="match status" value="1"/>
</dbReference>
<dbReference type="EMBL" id="JACATZ010000001">
    <property type="protein sequence ID" value="NWJ44443.1"/>
    <property type="molecule type" value="Genomic_DNA"/>
</dbReference>
<dbReference type="Gene3D" id="3.40.50.2300">
    <property type="match status" value="2"/>
</dbReference>
<keyword evidence="6" id="KW-0547">Nucleotide-binding</keyword>
<reference evidence="19" key="2">
    <citation type="journal article" date="2024" name="Nature">
        <title>Anoxygenic phototroph of the Chloroflexota uses a type I reaction centre.</title>
        <authorList>
            <person name="Tsuji J.M."/>
            <person name="Shaw N.A."/>
            <person name="Nagashima S."/>
            <person name="Venkiteswaran J.J."/>
            <person name="Schiff S.L."/>
            <person name="Watanabe T."/>
            <person name="Fukui M."/>
            <person name="Hanada S."/>
            <person name="Tank M."/>
            <person name="Neufeld J.D."/>
        </authorList>
    </citation>
    <scope>NUCLEOTIDE SEQUENCE</scope>
    <source>
        <strain evidence="19">L227-S17</strain>
    </source>
</reference>
<dbReference type="AlphaFoldDB" id="A0A8T7LU86"/>
<dbReference type="InterPro" id="IPR013655">
    <property type="entry name" value="PAS_fold_3"/>
</dbReference>
<feature type="domain" description="Histidine kinase" evidence="14">
    <location>
        <begin position="441"/>
        <end position="662"/>
    </location>
</feature>
<dbReference type="SMART" id="SM00388">
    <property type="entry name" value="HisKA"/>
    <property type="match status" value="1"/>
</dbReference>
<dbReference type="InterPro" id="IPR005467">
    <property type="entry name" value="His_kinase_dom"/>
</dbReference>
<dbReference type="Pfam" id="PF13426">
    <property type="entry name" value="PAS_9"/>
    <property type="match status" value="1"/>
</dbReference>
<dbReference type="CDD" id="cd00156">
    <property type="entry name" value="REC"/>
    <property type="match status" value="1"/>
</dbReference>
<keyword evidence="9" id="KW-0902">Two-component regulatory system</keyword>
<evidence type="ECO:0000313" key="19">
    <source>
        <dbReference type="EMBL" id="WJW66334.1"/>
    </source>
</evidence>
<dbReference type="InterPro" id="IPR003661">
    <property type="entry name" value="HisK_dim/P_dom"/>
</dbReference>
<dbReference type="PANTHER" id="PTHR45339">
    <property type="entry name" value="HYBRID SIGNAL TRANSDUCTION HISTIDINE KINASE J"/>
    <property type="match status" value="1"/>
</dbReference>
<dbReference type="InterPro" id="IPR003018">
    <property type="entry name" value="GAF"/>
</dbReference>